<dbReference type="InterPro" id="IPR011335">
    <property type="entry name" value="Restrct_endonuc-II-like"/>
</dbReference>
<evidence type="ECO:0000313" key="2">
    <source>
        <dbReference type="Proteomes" id="UP001501565"/>
    </source>
</evidence>
<dbReference type="PANTHER" id="PTHR38784">
    <property type="entry name" value="SUCROSE PHOSPHORYLASE"/>
    <property type="match status" value="1"/>
</dbReference>
<dbReference type="CDD" id="cd22368">
    <property type="entry name" value="YaeQ-like"/>
    <property type="match status" value="1"/>
</dbReference>
<dbReference type="RefSeq" id="WP_344797459.1">
    <property type="nucleotide sequence ID" value="NZ_BAABBN010000004.1"/>
</dbReference>
<gene>
    <name evidence="1" type="ORF">GCM10022277_16920</name>
</gene>
<dbReference type="Proteomes" id="UP001501565">
    <property type="component" value="Unassembled WGS sequence"/>
</dbReference>
<reference evidence="2" key="1">
    <citation type="journal article" date="2019" name="Int. J. Syst. Evol. Microbiol.">
        <title>The Global Catalogue of Microorganisms (GCM) 10K type strain sequencing project: providing services to taxonomists for standard genome sequencing and annotation.</title>
        <authorList>
            <consortium name="The Broad Institute Genomics Platform"/>
            <consortium name="The Broad Institute Genome Sequencing Center for Infectious Disease"/>
            <person name="Wu L."/>
            <person name="Ma J."/>
        </authorList>
    </citation>
    <scope>NUCLEOTIDE SEQUENCE [LARGE SCALE GENOMIC DNA]</scope>
    <source>
        <strain evidence="2">JCM 17551</strain>
    </source>
</reference>
<dbReference type="InterPro" id="IPR038590">
    <property type="entry name" value="YaeQ_sf"/>
</dbReference>
<sequence>MALKATIFKADIQISDMDRHYYAGHELTIARHPSETDERMMLRVLAFALYAHEQLSFTKGLSTDDEPDLWQKSLSDEIELWIDLGQPDEKRIRKAAGKSKQVILITYGGNSAQVWWDQNQDKFDRFNNLSILNIDETASKALTELTDRNMQLQCTIQDGQIWLGNETTTVEITPPRLKTN</sequence>
<dbReference type="Gene3D" id="3.10.640.10">
    <property type="entry name" value="Restriction endonuclease-like alpha-beta roll domain"/>
    <property type="match status" value="1"/>
</dbReference>
<accession>A0ABP7MEN5</accession>
<evidence type="ECO:0000313" key="1">
    <source>
        <dbReference type="EMBL" id="GAA3921637.1"/>
    </source>
</evidence>
<dbReference type="PIRSF" id="PIRSF011484">
    <property type="entry name" value="YaeQ"/>
    <property type="match status" value="1"/>
</dbReference>
<protein>
    <submittedName>
        <fullName evidence="1">YaeQ family protein</fullName>
    </submittedName>
</protein>
<dbReference type="SUPFAM" id="SSF52980">
    <property type="entry name" value="Restriction endonuclease-like"/>
    <property type="match status" value="1"/>
</dbReference>
<dbReference type="InterPro" id="IPR009822">
    <property type="entry name" value="YaeQ"/>
</dbReference>
<comment type="caution">
    <text evidence="1">The sequence shown here is derived from an EMBL/GenBank/DDBJ whole genome shotgun (WGS) entry which is preliminary data.</text>
</comment>
<organism evidence="1 2">
    <name type="scientific">Litoribacillus peritrichatus</name>
    <dbReference type="NCBI Taxonomy" id="718191"/>
    <lineage>
        <taxon>Bacteria</taxon>
        <taxon>Pseudomonadati</taxon>
        <taxon>Pseudomonadota</taxon>
        <taxon>Gammaproteobacteria</taxon>
        <taxon>Oceanospirillales</taxon>
        <taxon>Oceanospirillaceae</taxon>
        <taxon>Litoribacillus</taxon>
    </lineage>
</organism>
<dbReference type="EMBL" id="BAABBN010000004">
    <property type="protein sequence ID" value="GAA3921637.1"/>
    <property type="molecule type" value="Genomic_DNA"/>
</dbReference>
<proteinExistence type="predicted"/>
<keyword evidence="2" id="KW-1185">Reference proteome</keyword>
<dbReference type="SMART" id="SM01322">
    <property type="entry name" value="YaeQ"/>
    <property type="match status" value="1"/>
</dbReference>
<dbReference type="Pfam" id="PF07152">
    <property type="entry name" value="YaeQ"/>
    <property type="match status" value="1"/>
</dbReference>
<name>A0ABP7MEN5_9GAMM</name>
<dbReference type="PANTHER" id="PTHR38784:SF1">
    <property type="entry name" value="SUCROSE PHOSPHORYLASE"/>
    <property type="match status" value="1"/>
</dbReference>